<dbReference type="Pfam" id="PF00464">
    <property type="entry name" value="SHMT"/>
    <property type="match status" value="1"/>
</dbReference>
<dbReference type="GO" id="GO:0032259">
    <property type="term" value="P:methylation"/>
    <property type="evidence" value="ECO:0007669"/>
    <property type="project" value="UniProtKB-KW"/>
</dbReference>
<evidence type="ECO:0000256" key="1">
    <source>
        <dbReference type="ARBA" id="ARBA00001528"/>
    </source>
</evidence>
<dbReference type="PANTHER" id="PTHR11680:SF28">
    <property type="entry name" value="SERINE HYDROXYMETHYLTRANSFERASE, MITOCHONDRIAL"/>
    <property type="match status" value="1"/>
</dbReference>
<dbReference type="PANTHER" id="PTHR11680">
    <property type="entry name" value="SERINE HYDROXYMETHYLTRANSFERASE"/>
    <property type="match status" value="1"/>
</dbReference>
<dbReference type="GO" id="GO:0004372">
    <property type="term" value="F:glycine hydroxymethyltransferase activity"/>
    <property type="evidence" value="ECO:0007669"/>
    <property type="project" value="UniProtKB-EC"/>
</dbReference>
<dbReference type="eggNOG" id="KOG2467">
    <property type="taxonomic scope" value="Eukaryota"/>
</dbReference>
<evidence type="ECO:0000256" key="3">
    <source>
        <dbReference type="ARBA" id="ARBA00022898"/>
    </source>
</evidence>
<keyword evidence="6" id="KW-1185">Reference proteome</keyword>
<evidence type="ECO:0000313" key="5">
    <source>
        <dbReference type="EMBL" id="EXC01174.1"/>
    </source>
</evidence>
<comment type="cofactor">
    <cofactor evidence="2">
        <name>pyridoxal 5'-phosphate</name>
        <dbReference type="ChEBI" id="CHEBI:597326"/>
    </cofactor>
</comment>
<dbReference type="InterPro" id="IPR049943">
    <property type="entry name" value="Ser_HO-MeTrfase-like"/>
</dbReference>
<dbReference type="GO" id="GO:0005739">
    <property type="term" value="C:mitochondrion"/>
    <property type="evidence" value="ECO:0007669"/>
    <property type="project" value="TreeGrafter"/>
</dbReference>
<dbReference type="InterPro" id="IPR015422">
    <property type="entry name" value="PyrdxlP-dep_Trfase_small"/>
</dbReference>
<keyword evidence="5" id="KW-0489">Methyltransferase</keyword>
<name>W9RNV1_9ROSA</name>
<dbReference type="GO" id="GO:0030170">
    <property type="term" value="F:pyridoxal phosphate binding"/>
    <property type="evidence" value="ECO:0007669"/>
    <property type="project" value="TreeGrafter"/>
</dbReference>
<dbReference type="eggNOG" id="KOG0017">
    <property type="taxonomic scope" value="Eukaryota"/>
</dbReference>
<dbReference type="GO" id="GO:0046653">
    <property type="term" value="P:tetrahydrofolate metabolic process"/>
    <property type="evidence" value="ECO:0007669"/>
    <property type="project" value="TreeGrafter"/>
</dbReference>
<dbReference type="InterPro" id="IPR015424">
    <property type="entry name" value="PyrdxlP-dep_Trfase"/>
</dbReference>
<dbReference type="Proteomes" id="UP000030645">
    <property type="component" value="Unassembled WGS sequence"/>
</dbReference>
<dbReference type="EMBL" id="KE345322">
    <property type="protein sequence ID" value="EXC01174.1"/>
    <property type="molecule type" value="Genomic_DNA"/>
</dbReference>
<dbReference type="SUPFAM" id="SSF53383">
    <property type="entry name" value="PLP-dependent transferases"/>
    <property type="match status" value="1"/>
</dbReference>
<accession>W9RNV1</accession>
<feature type="domain" description="Serine hydroxymethyltransferase-like" evidence="4">
    <location>
        <begin position="67"/>
        <end position="155"/>
    </location>
</feature>
<dbReference type="GO" id="GO:0008168">
    <property type="term" value="F:methyltransferase activity"/>
    <property type="evidence" value="ECO:0007669"/>
    <property type="project" value="UniProtKB-KW"/>
</dbReference>
<proteinExistence type="predicted"/>
<dbReference type="GO" id="GO:0019264">
    <property type="term" value="P:glycine biosynthetic process from serine"/>
    <property type="evidence" value="ECO:0007669"/>
    <property type="project" value="TreeGrafter"/>
</dbReference>
<evidence type="ECO:0000256" key="2">
    <source>
        <dbReference type="ARBA" id="ARBA00001933"/>
    </source>
</evidence>
<sequence>MKKFADAHRREVTFLPSDLVLLKLRPYRLKSLACKVHQKLSPRFYGPFPVLERVGAVAYHLQLPPAARIHPSLVDLGYDLVSGGTDNHLVLVNLRNKGIDGSRVEKVLELVHIAANKNTVPGDVSAMVPGGIRMGTPALTSRGFREEDFVKVAEYFDAAVKLALKIKAESKGTKLKDFVTTLQSNEHFQSDITKLRHEVEDYAKQFPTIGFEKKTMRYRE</sequence>
<protein>
    <submittedName>
        <fullName evidence="5">Serine hydroxymethyltransferase</fullName>
    </submittedName>
</protein>
<evidence type="ECO:0000259" key="4">
    <source>
        <dbReference type="Pfam" id="PF00464"/>
    </source>
</evidence>
<organism evidence="5 6">
    <name type="scientific">Morus notabilis</name>
    <dbReference type="NCBI Taxonomy" id="981085"/>
    <lineage>
        <taxon>Eukaryota</taxon>
        <taxon>Viridiplantae</taxon>
        <taxon>Streptophyta</taxon>
        <taxon>Embryophyta</taxon>
        <taxon>Tracheophyta</taxon>
        <taxon>Spermatophyta</taxon>
        <taxon>Magnoliopsida</taxon>
        <taxon>eudicotyledons</taxon>
        <taxon>Gunneridae</taxon>
        <taxon>Pentapetalae</taxon>
        <taxon>rosids</taxon>
        <taxon>fabids</taxon>
        <taxon>Rosales</taxon>
        <taxon>Moraceae</taxon>
        <taxon>Moreae</taxon>
        <taxon>Morus</taxon>
    </lineage>
</organism>
<dbReference type="STRING" id="981085.W9RNV1"/>
<dbReference type="Gene3D" id="3.90.1150.10">
    <property type="entry name" value="Aspartate Aminotransferase, domain 1"/>
    <property type="match status" value="1"/>
</dbReference>
<comment type="catalytic activity">
    <reaction evidence="1">
        <text>(6R)-5,10-methylene-5,6,7,8-tetrahydrofolate + glycine + H2O = (6S)-5,6,7,8-tetrahydrofolate + L-serine</text>
        <dbReference type="Rhea" id="RHEA:15481"/>
        <dbReference type="ChEBI" id="CHEBI:15377"/>
        <dbReference type="ChEBI" id="CHEBI:15636"/>
        <dbReference type="ChEBI" id="CHEBI:33384"/>
        <dbReference type="ChEBI" id="CHEBI:57305"/>
        <dbReference type="ChEBI" id="CHEBI:57453"/>
        <dbReference type="EC" id="2.1.2.1"/>
    </reaction>
</comment>
<dbReference type="AlphaFoldDB" id="W9RNV1"/>
<dbReference type="InterPro" id="IPR039429">
    <property type="entry name" value="SHMT-like_dom"/>
</dbReference>
<reference evidence="6" key="1">
    <citation type="submission" date="2013-01" db="EMBL/GenBank/DDBJ databases">
        <title>Draft Genome Sequence of a Mulberry Tree, Morus notabilis C.K. Schneid.</title>
        <authorList>
            <person name="He N."/>
            <person name="Zhao S."/>
        </authorList>
    </citation>
    <scope>NUCLEOTIDE SEQUENCE</scope>
</reference>
<keyword evidence="5" id="KW-0808">Transferase</keyword>
<keyword evidence="3" id="KW-0663">Pyridoxal phosphate</keyword>
<gene>
    <name evidence="5" type="ORF">L484_025551</name>
</gene>
<evidence type="ECO:0000313" key="6">
    <source>
        <dbReference type="Proteomes" id="UP000030645"/>
    </source>
</evidence>